<dbReference type="InterPro" id="IPR030616">
    <property type="entry name" value="Aur-like"/>
</dbReference>
<dbReference type="PANTHER" id="PTHR24350">
    <property type="entry name" value="SERINE/THREONINE-PROTEIN KINASE IAL-RELATED"/>
    <property type="match status" value="1"/>
</dbReference>
<evidence type="ECO:0000256" key="3">
    <source>
        <dbReference type="ARBA" id="ARBA00022741"/>
    </source>
</evidence>
<feature type="compositionally biased region" description="Basic and acidic residues" evidence="7">
    <location>
        <begin position="1542"/>
        <end position="1557"/>
    </location>
</feature>
<feature type="region of interest" description="Disordered" evidence="7">
    <location>
        <begin position="1144"/>
        <end position="1165"/>
    </location>
</feature>
<keyword evidence="5 6" id="KW-0067">ATP-binding</keyword>
<dbReference type="GO" id="GO:0005524">
    <property type="term" value="F:ATP binding"/>
    <property type="evidence" value="ECO:0007669"/>
    <property type="project" value="UniProtKB-KW"/>
</dbReference>
<feature type="region of interest" description="Disordered" evidence="7">
    <location>
        <begin position="135"/>
        <end position="167"/>
    </location>
</feature>
<evidence type="ECO:0000313" key="10">
    <source>
        <dbReference type="Proteomes" id="UP000075714"/>
    </source>
</evidence>
<keyword evidence="2" id="KW-0808">Transferase</keyword>
<feature type="compositionally biased region" description="Low complexity" evidence="7">
    <location>
        <begin position="908"/>
        <end position="922"/>
    </location>
</feature>
<dbReference type="Proteomes" id="UP000075714">
    <property type="component" value="Unassembled WGS sequence"/>
</dbReference>
<keyword evidence="4" id="KW-0418">Kinase</keyword>
<keyword evidence="10" id="KW-1185">Reference proteome</keyword>
<feature type="domain" description="Protein kinase" evidence="8">
    <location>
        <begin position="313"/>
        <end position="615"/>
    </location>
</feature>
<comment type="caution">
    <text evidence="9">The sequence shown here is derived from an EMBL/GenBank/DDBJ whole genome shotgun (WGS) entry which is preliminary data.</text>
</comment>
<feature type="region of interest" description="Disordered" evidence="7">
    <location>
        <begin position="1184"/>
        <end position="1212"/>
    </location>
</feature>
<feature type="compositionally biased region" description="Gly residues" evidence="7">
    <location>
        <begin position="1193"/>
        <end position="1203"/>
    </location>
</feature>
<proteinExistence type="predicted"/>
<dbReference type="InterPro" id="IPR011009">
    <property type="entry name" value="Kinase-like_dom_sf"/>
</dbReference>
<feature type="region of interest" description="Disordered" evidence="7">
    <location>
        <begin position="1233"/>
        <end position="1286"/>
    </location>
</feature>
<feature type="region of interest" description="Disordered" evidence="7">
    <location>
        <begin position="580"/>
        <end position="704"/>
    </location>
</feature>
<dbReference type="EMBL" id="LSYV01000013">
    <property type="protein sequence ID" value="KXZ51578.1"/>
    <property type="molecule type" value="Genomic_DNA"/>
</dbReference>
<feature type="compositionally biased region" description="Basic and acidic residues" evidence="7">
    <location>
        <begin position="877"/>
        <end position="894"/>
    </location>
</feature>
<evidence type="ECO:0000256" key="6">
    <source>
        <dbReference type="PIRSR" id="PIRSR630616-2"/>
    </source>
</evidence>
<dbReference type="OrthoDB" id="10252171at2759"/>
<dbReference type="SUPFAM" id="SSF56112">
    <property type="entry name" value="Protein kinase-like (PK-like)"/>
    <property type="match status" value="2"/>
</dbReference>
<feature type="compositionally biased region" description="Polar residues" evidence="7">
    <location>
        <begin position="1571"/>
        <end position="1580"/>
    </location>
</feature>
<feature type="region of interest" description="Disordered" evidence="7">
    <location>
        <begin position="1089"/>
        <end position="1131"/>
    </location>
</feature>
<feature type="compositionally biased region" description="Polar residues" evidence="7">
    <location>
        <begin position="1235"/>
        <end position="1245"/>
    </location>
</feature>
<dbReference type="STRING" id="33097.A0A150GPB3"/>
<gene>
    <name evidence="9" type="ORF">GPECTOR_12g541</name>
</gene>
<feature type="binding site" evidence="6">
    <location>
        <begin position="390"/>
        <end position="392"/>
    </location>
    <ligand>
        <name>ATP</name>
        <dbReference type="ChEBI" id="CHEBI:30616"/>
    </ligand>
</feature>
<organism evidence="9 10">
    <name type="scientific">Gonium pectorale</name>
    <name type="common">Green alga</name>
    <dbReference type="NCBI Taxonomy" id="33097"/>
    <lineage>
        <taxon>Eukaryota</taxon>
        <taxon>Viridiplantae</taxon>
        <taxon>Chlorophyta</taxon>
        <taxon>core chlorophytes</taxon>
        <taxon>Chlorophyceae</taxon>
        <taxon>CS clade</taxon>
        <taxon>Chlamydomonadales</taxon>
        <taxon>Volvocaceae</taxon>
        <taxon>Gonium</taxon>
    </lineage>
</organism>
<evidence type="ECO:0000313" key="9">
    <source>
        <dbReference type="EMBL" id="KXZ51578.1"/>
    </source>
</evidence>
<evidence type="ECO:0000256" key="7">
    <source>
        <dbReference type="SAM" id="MobiDB-lite"/>
    </source>
</evidence>
<sequence length="1580" mass="162618">MDVPATEIACQDVTLQGMAANSLGRRSRRASFIMSLGFGAAADGAHTDADGDGSEHAVLKSSASVGGASRRRRASIISILRPSQRGLEGADSSMEGVSASGPSLSPSKASLGRPKSRRASVMDFFRFSGTGLRSSGTGLADDPAGAATSRRSSRAFRTEGGFSAGRSGRRRSVIDILGHSSKKSAAGPRRCAYVRHLTRVAGGGLAALGVAGGGLEALGVAGGGLEALGVAGGGLAALGVAGGGLEALGVAGGGLEALGVAGGGLEALGVAGGGLEALGVFAKLMNQEYDDAFDNEEDDEDGRLWFTSLNDFKPLTFKYLTGRYSSAYFACSVKTGQHYILKQFEKDKMSTGDERGVRRALAFAQMLEHEHIMQCCGTWEDESALYIVEEYAIKGDLLQDSMSHPEKYTESFMATKVVKPLLEVLVYLHGLNVVHRAIFPEYVMFGHEDRLKLGHFTSAVDQRLDPPTERIPFLDYMAPEMLSVRQDDEGAGFGLPVAAAGRSGRGLSTHSTRVIRMQGPSNDGSTAFATQFSTGSQALLGGGGGGNPSAAAIAAANAANSSYHGGRPAGLLTRSASKLRRAMSVSGAQVSSPEPGSPVSRGASRLNLRGPLSILNKSSRRLSPLQAQPSDGEDVRAFSRSGSQFGGPGGSSPSRRLSAFGGIGSGAPSRQASRPEMPDAPWLRPREHELSHPQTGIGGPSPIRRRKSQLEEMSAPWLRPLDSSNADDGSQPVSVADVLMPPSPRARVGGEGFGGDSGVPGGASASTSPDVVVADALPALPPALSTRPAAAAARLATEALSEGTPSNTDPVFAATSLGLDSEASRRVLAIGIYDGVGESRTSFVGAVRSEDGVGESLTGMVAAGMVEQTRLQSLDGTGRDTPEDALRAAGHDSRPPSAGQGRHEPEGAPASRRSSSQSADAPGAAPRCERSRQLEPFASQRQRSAIDAPPPPLLPTTQSQPPPLMSSRPLSSFRRVGSIRRPGSAIRPGSASRNGPLPAPAPPPQEDAGDSGSDPHQSLPGYAGDLPPPPAAHTLPTSTRPISSLNPAGPESAFARVQSARHVGSRLGNTSRRGSALIINGPCLPGPGPVAESMQRDEDAPYAPSPAHTPGASHGVGLLSPRSPRADGDAGEAGMGYTKQARTGVSFTDSPAGTTPGGGGGAESLPDLMTEDVSVRPSRLLPRLSRQLSTATGGTGTGTGGAGTPTAGNSTGQVVISGIRTLARTFTARLGKSMGRSNEGLSNPSLDELGNESGGMGPASLGQVPTPRQSVGGGGGGGGASGAGLGGGGPAEAMSIFVPTNPWEWQDHYDEKVDLWQVGCLTHEILCMSLPFETDDKVLACALILWADIVSFPDHLSPECHAFMRACLTKNPAERPSAAELLQHPWITRHAAGEVLKSVRQQREEDGLVALPNGQQLTLVQRAAAAVGLGWLVGVPAADSGAAGAGAASAGSGWGAFSWLRQWTAKVLPLGGGSAGNEGSKEGEANFERAIQMVQEQVRKSMEAEAAAGGGSRTAAGKRNSIEQPGSKRSSVDAHGAARARHSVDSASRRHSTETARARYSMESLRGGQVDASTRWQAVL</sequence>
<feature type="compositionally biased region" description="Pro residues" evidence="7">
    <location>
        <begin position="948"/>
        <end position="964"/>
    </location>
</feature>
<reference evidence="10" key="1">
    <citation type="journal article" date="2016" name="Nat. Commun.">
        <title>The Gonium pectorale genome demonstrates co-option of cell cycle regulation during the evolution of multicellularity.</title>
        <authorList>
            <person name="Hanschen E.R."/>
            <person name="Marriage T.N."/>
            <person name="Ferris P.J."/>
            <person name="Hamaji T."/>
            <person name="Toyoda A."/>
            <person name="Fujiyama A."/>
            <person name="Neme R."/>
            <person name="Noguchi H."/>
            <person name="Minakuchi Y."/>
            <person name="Suzuki M."/>
            <person name="Kawai-Toyooka H."/>
            <person name="Smith D.R."/>
            <person name="Sparks H."/>
            <person name="Anderson J."/>
            <person name="Bakaric R."/>
            <person name="Luria V."/>
            <person name="Karger A."/>
            <person name="Kirschner M.W."/>
            <person name="Durand P.M."/>
            <person name="Michod R.E."/>
            <person name="Nozaki H."/>
            <person name="Olson B.J."/>
        </authorList>
    </citation>
    <scope>NUCLEOTIDE SEQUENCE [LARGE SCALE GENOMIC DNA]</scope>
    <source>
        <strain evidence="10">NIES-2863</strain>
    </source>
</reference>
<accession>A0A150GPB3</accession>
<dbReference type="InterPro" id="IPR000719">
    <property type="entry name" value="Prot_kinase_dom"/>
</dbReference>
<evidence type="ECO:0000259" key="8">
    <source>
        <dbReference type="PROSITE" id="PS50011"/>
    </source>
</evidence>
<evidence type="ECO:0000256" key="1">
    <source>
        <dbReference type="ARBA" id="ARBA00022527"/>
    </source>
</evidence>
<evidence type="ECO:0000256" key="5">
    <source>
        <dbReference type="ARBA" id="ARBA00022840"/>
    </source>
</evidence>
<feature type="region of interest" description="Disordered" evidence="7">
    <location>
        <begin position="1503"/>
        <end position="1580"/>
    </location>
</feature>
<feature type="binding site" evidence="6">
    <location>
        <position position="342"/>
    </location>
    <ligand>
        <name>ATP</name>
        <dbReference type="ChEBI" id="CHEBI:30616"/>
    </ligand>
</feature>
<keyword evidence="3 6" id="KW-0547">Nucleotide-binding</keyword>
<dbReference type="GO" id="GO:0004674">
    <property type="term" value="F:protein serine/threonine kinase activity"/>
    <property type="evidence" value="ECO:0007669"/>
    <property type="project" value="UniProtKB-KW"/>
</dbReference>
<name>A0A150GPB3_GONPE</name>
<feature type="compositionally biased region" description="Gly residues" evidence="7">
    <location>
        <begin position="1271"/>
        <end position="1286"/>
    </location>
</feature>
<dbReference type="Gene3D" id="1.10.510.10">
    <property type="entry name" value="Transferase(Phosphotransferase) domain 1"/>
    <property type="match status" value="2"/>
</dbReference>
<keyword evidence="1" id="KW-0723">Serine/threonine-protein kinase</keyword>
<feature type="binding site" evidence="6">
    <location>
        <position position="323"/>
    </location>
    <ligand>
        <name>ATP</name>
        <dbReference type="ChEBI" id="CHEBI:30616"/>
    </ligand>
</feature>
<protein>
    <recommendedName>
        <fullName evidence="8">Protein kinase domain-containing protein</fullName>
    </recommendedName>
</protein>
<feature type="region of interest" description="Disordered" evidence="7">
    <location>
        <begin position="870"/>
        <end position="1050"/>
    </location>
</feature>
<dbReference type="SMART" id="SM00220">
    <property type="entry name" value="S_TKc"/>
    <property type="match status" value="1"/>
</dbReference>
<dbReference type="Pfam" id="PF00069">
    <property type="entry name" value="Pkinase"/>
    <property type="match status" value="2"/>
</dbReference>
<feature type="region of interest" description="Disordered" evidence="7">
    <location>
        <begin position="85"/>
        <end position="115"/>
    </location>
</feature>
<evidence type="ECO:0000256" key="4">
    <source>
        <dbReference type="ARBA" id="ARBA00022777"/>
    </source>
</evidence>
<dbReference type="PROSITE" id="PS50011">
    <property type="entry name" value="PROTEIN_KINASE_DOM"/>
    <property type="match status" value="1"/>
</dbReference>
<evidence type="ECO:0000256" key="2">
    <source>
        <dbReference type="ARBA" id="ARBA00022679"/>
    </source>
</evidence>